<dbReference type="InterPro" id="IPR000160">
    <property type="entry name" value="GGDEF_dom"/>
</dbReference>
<evidence type="ECO:0000256" key="4">
    <source>
        <dbReference type="SAM" id="SignalP"/>
    </source>
</evidence>
<evidence type="ECO:0000259" key="5">
    <source>
        <dbReference type="PROSITE" id="PS50883"/>
    </source>
</evidence>
<dbReference type="Gene3D" id="3.30.450.20">
    <property type="entry name" value="PAS domain"/>
    <property type="match status" value="2"/>
</dbReference>
<dbReference type="GO" id="GO:0071111">
    <property type="term" value="F:cyclic-guanylate-specific phosphodiesterase activity"/>
    <property type="evidence" value="ECO:0007669"/>
    <property type="project" value="UniProtKB-EC"/>
</dbReference>
<dbReference type="CDD" id="cd12915">
    <property type="entry name" value="PDC2_DGC_like"/>
    <property type="match status" value="1"/>
</dbReference>
<dbReference type="Pfam" id="PF22588">
    <property type="entry name" value="dCache_1_like"/>
    <property type="match status" value="1"/>
</dbReference>
<feature type="transmembrane region" description="Helical" evidence="3">
    <location>
        <begin position="46"/>
        <end position="65"/>
    </location>
</feature>
<dbReference type="FunFam" id="3.20.20.450:FF:000001">
    <property type="entry name" value="Cyclic di-GMP phosphodiesterase yahA"/>
    <property type="match status" value="1"/>
</dbReference>
<dbReference type="CDD" id="cd18773">
    <property type="entry name" value="PDC1_HK_sensor"/>
    <property type="match status" value="1"/>
</dbReference>
<dbReference type="InterPro" id="IPR003018">
    <property type="entry name" value="GAF"/>
</dbReference>
<dbReference type="EC" id="3.1.4.52" evidence="1"/>
<keyword evidence="3" id="KW-0472">Membrane</keyword>
<dbReference type="PANTHER" id="PTHR33121">
    <property type="entry name" value="CYCLIC DI-GMP PHOSPHODIESTERASE PDEF"/>
    <property type="match status" value="1"/>
</dbReference>
<proteinExistence type="predicted"/>
<evidence type="ECO:0000313" key="7">
    <source>
        <dbReference type="EMBL" id="GHA89393.1"/>
    </source>
</evidence>
<gene>
    <name evidence="7" type="ORF">GCM10007067_29140</name>
</gene>
<sequence length="1007" mass="110120">MDYPTAGARVRNPRPMRRITAALACALVSPIAAASNASLPGMRGDLYGWIAAAASATVLIAGFEYAHRRPRVRNRIARGDRSLRLLILAVVVLFVGGVVANLFFSLRNTHETLLDEARDDTANLALAVQQQLSGLIDDIDFSMSIVARSAPAQALPGTADATVAEEMLTGMARHLPAVQAMWVVDAGGRIVHRSRDMPRRAEAAIAGHLQLHQQRNTDALAFGRPMPDGPGRWFIPVSRRMKRPDGRFAGMVVAALRPGYIARQTSALDLGREGVAVLMSTDGVVMQQAALPSTMIGRPIEPTPRFIALTRRADTGSYRTAHPFDGVDRIISYRRLPGRPLVVLAGVGVNEVLAPWRQTAATYIAGSLLLLVLLTLLGVRLWRELQRRAEHQTLIARLERTRRLQAGISSLIVRATTRSELFEGTCDAAVRHGRLGAAWIDMFDPATGTLSTVASAGKDVGQLLSQPATLNDDGSGMAVETFVSGQTVVSNDLATRTDRSPRRQCAVALGYRSKITLPLLRRNEPLATLTLLARPVGFFTAEETRTLEHLAADLSHALDHLAAVERVNYLALHDALTGLPNHTLFIDRTAQRLRRAAESDLRCAVAKIDIERFRQINATAGREAGDTVIRLIAQRLTTALGRDAVLSRPERDHFMFLIDEAGSEAEIASAVHKALQACSDAPMNVDGQALHISVRAGVSLYPDDGRDTETLVRNAEAALARAKHMRERMVFYAPAMNARVAETLLIENKLRSALERGQFALHYQPKFDAHSGALCGLEALIRWKDPDEEGLILPARFVPLLEETGLILPVGEWVMNEALRDYRRWREAGLSPPRIAVNVSALQLRQDSFTRSVRSAVGGADHAERGLELEITESMLMTRVESNADKLDAIRDMGVSIAIDDFGTGYSSLQYIARLPLDTLKIDRSFVAGMTRNTTDREIVASVISLAHQLHLKVVAEGVESNEQAQLLQQLSCDEVQGFLFSPPLPPSRVEALMRSSRRLDPPAALH</sequence>
<keyword evidence="3" id="KW-1133">Transmembrane helix</keyword>
<dbReference type="CDD" id="cd01948">
    <property type="entry name" value="EAL"/>
    <property type="match status" value="1"/>
</dbReference>
<dbReference type="InterPro" id="IPR029787">
    <property type="entry name" value="Nucleotide_cyclase"/>
</dbReference>
<feature type="transmembrane region" description="Helical" evidence="3">
    <location>
        <begin position="85"/>
        <end position="104"/>
    </location>
</feature>
<dbReference type="SUPFAM" id="SSF55781">
    <property type="entry name" value="GAF domain-like"/>
    <property type="match status" value="1"/>
</dbReference>
<feature type="domain" description="GGDEF" evidence="6">
    <location>
        <begin position="601"/>
        <end position="734"/>
    </location>
</feature>
<reference evidence="7" key="1">
    <citation type="journal article" date="2014" name="Int. J. Syst. Evol. Microbiol.">
        <title>Complete genome sequence of Corynebacterium casei LMG S-19264T (=DSM 44701T), isolated from a smear-ripened cheese.</title>
        <authorList>
            <consortium name="US DOE Joint Genome Institute (JGI-PGF)"/>
            <person name="Walter F."/>
            <person name="Albersmeier A."/>
            <person name="Kalinowski J."/>
            <person name="Ruckert C."/>
        </authorList>
    </citation>
    <scope>NUCLEOTIDE SEQUENCE</scope>
    <source>
        <strain evidence="7">KCTC 23077</strain>
    </source>
</reference>
<dbReference type="CDD" id="cd01949">
    <property type="entry name" value="GGDEF"/>
    <property type="match status" value="1"/>
</dbReference>
<dbReference type="SUPFAM" id="SSF55073">
    <property type="entry name" value="Nucleotide cyclase"/>
    <property type="match status" value="1"/>
</dbReference>
<dbReference type="PROSITE" id="PS50887">
    <property type="entry name" value="GGDEF"/>
    <property type="match status" value="1"/>
</dbReference>
<dbReference type="SMART" id="SM00052">
    <property type="entry name" value="EAL"/>
    <property type="match status" value="1"/>
</dbReference>
<feature type="signal peptide" evidence="4">
    <location>
        <begin position="1"/>
        <end position="34"/>
    </location>
</feature>
<dbReference type="EMBL" id="BMYD01000006">
    <property type="protein sequence ID" value="GHA89393.1"/>
    <property type="molecule type" value="Genomic_DNA"/>
</dbReference>
<dbReference type="Pfam" id="PF13185">
    <property type="entry name" value="GAF_2"/>
    <property type="match status" value="1"/>
</dbReference>
<keyword evidence="4" id="KW-0732">Signal</keyword>
<dbReference type="InterPro" id="IPR001633">
    <property type="entry name" value="EAL_dom"/>
</dbReference>
<name>A0A918T4H3_9GAMM</name>
<evidence type="ECO:0000259" key="6">
    <source>
        <dbReference type="PROSITE" id="PS50887"/>
    </source>
</evidence>
<evidence type="ECO:0000256" key="2">
    <source>
        <dbReference type="ARBA" id="ARBA00022636"/>
    </source>
</evidence>
<dbReference type="InterPro" id="IPR043128">
    <property type="entry name" value="Rev_trsase/Diguanyl_cyclase"/>
</dbReference>
<keyword evidence="2" id="KW-0973">c-di-GMP</keyword>
<dbReference type="Proteomes" id="UP000646426">
    <property type="component" value="Unassembled WGS sequence"/>
</dbReference>
<dbReference type="PROSITE" id="PS50883">
    <property type="entry name" value="EAL"/>
    <property type="match status" value="1"/>
</dbReference>
<dbReference type="SMART" id="SM00267">
    <property type="entry name" value="GGDEF"/>
    <property type="match status" value="1"/>
</dbReference>
<dbReference type="PANTHER" id="PTHR33121:SF70">
    <property type="entry name" value="SIGNALING PROTEIN YKOW"/>
    <property type="match status" value="1"/>
</dbReference>
<dbReference type="Pfam" id="PF00990">
    <property type="entry name" value="GGDEF"/>
    <property type="match status" value="1"/>
</dbReference>
<dbReference type="Pfam" id="PF00563">
    <property type="entry name" value="EAL"/>
    <property type="match status" value="1"/>
</dbReference>
<dbReference type="Gene3D" id="3.20.20.450">
    <property type="entry name" value="EAL domain"/>
    <property type="match status" value="1"/>
</dbReference>
<organism evidence="7 8">
    <name type="scientific">Cognatilysobacter bugurensis</name>
    <dbReference type="NCBI Taxonomy" id="543356"/>
    <lineage>
        <taxon>Bacteria</taxon>
        <taxon>Pseudomonadati</taxon>
        <taxon>Pseudomonadota</taxon>
        <taxon>Gammaproteobacteria</taxon>
        <taxon>Lysobacterales</taxon>
        <taxon>Lysobacteraceae</taxon>
        <taxon>Cognatilysobacter</taxon>
    </lineage>
</organism>
<dbReference type="InterPro" id="IPR050706">
    <property type="entry name" value="Cyclic-di-GMP_PDE-like"/>
</dbReference>
<dbReference type="InterPro" id="IPR029016">
    <property type="entry name" value="GAF-like_dom_sf"/>
</dbReference>
<dbReference type="SUPFAM" id="SSF141868">
    <property type="entry name" value="EAL domain-like"/>
    <property type="match status" value="1"/>
</dbReference>
<evidence type="ECO:0000313" key="8">
    <source>
        <dbReference type="Proteomes" id="UP000646426"/>
    </source>
</evidence>
<evidence type="ECO:0000256" key="1">
    <source>
        <dbReference type="ARBA" id="ARBA00012282"/>
    </source>
</evidence>
<feature type="chain" id="PRO_5037022329" description="cyclic-guanylate-specific phosphodiesterase" evidence="4">
    <location>
        <begin position="35"/>
        <end position="1007"/>
    </location>
</feature>
<dbReference type="InterPro" id="IPR035919">
    <property type="entry name" value="EAL_sf"/>
</dbReference>
<evidence type="ECO:0000256" key="3">
    <source>
        <dbReference type="SAM" id="Phobius"/>
    </source>
</evidence>
<keyword evidence="8" id="KW-1185">Reference proteome</keyword>
<dbReference type="AlphaFoldDB" id="A0A918T4H3"/>
<feature type="domain" description="EAL" evidence="5">
    <location>
        <begin position="743"/>
        <end position="998"/>
    </location>
</feature>
<comment type="caution">
    <text evidence="7">The sequence shown here is derived from an EMBL/GenBank/DDBJ whole genome shotgun (WGS) entry which is preliminary data.</text>
</comment>
<reference evidence="7" key="2">
    <citation type="submission" date="2020-09" db="EMBL/GenBank/DDBJ databases">
        <authorList>
            <person name="Sun Q."/>
            <person name="Kim S."/>
        </authorList>
    </citation>
    <scope>NUCLEOTIDE SEQUENCE</scope>
    <source>
        <strain evidence="7">KCTC 23077</strain>
    </source>
</reference>
<protein>
    <recommendedName>
        <fullName evidence="1">cyclic-guanylate-specific phosphodiesterase</fullName>
        <ecNumber evidence="1">3.1.4.52</ecNumber>
    </recommendedName>
</protein>
<dbReference type="NCBIfam" id="TIGR00254">
    <property type="entry name" value="GGDEF"/>
    <property type="match status" value="1"/>
</dbReference>
<dbReference type="InterPro" id="IPR054327">
    <property type="entry name" value="His-kinase-like_sensor"/>
</dbReference>
<accession>A0A918T4H3</accession>
<keyword evidence="3" id="KW-0812">Transmembrane</keyword>
<dbReference type="Gene3D" id="3.30.450.40">
    <property type="match status" value="1"/>
</dbReference>
<dbReference type="Gene3D" id="3.30.70.270">
    <property type="match status" value="1"/>
</dbReference>